<protein>
    <submittedName>
        <fullName evidence="1">Uncharacterized protein</fullName>
    </submittedName>
</protein>
<sequence>MSRTVVQVPLTTDLRDQAYAIAISQGFSSLQEVVRVFLSKFVKGTASIGIYTEPAPIQLSAKAIKRYDQMDKDFRERKNFETASSVAELMQQLGYVKKD</sequence>
<dbReference type="EMBL" id="PFFO01000115">
    <property type="protein sequence ID" value="PIW07483.1"/>
    <property type="molecule type" value="Genomic_DNA"/>
</dbReference>
<proteinExistence type="predicted"/>
<reference evidence="2" key="1">
    <citation type="submission" date="2017-09" db="EMBL/GenBank/DDBJ databases">
        <title>Depth-based differentiation of microbial function through sediment-hosted aquifers and enrichment of novel symbionts in the deep terrestrial subsurface.</title>
        <authorList>
            <person name="Probst A.J."/>
            <person name="Ladd B."/>
            <person name="Jarett J.K."/>
            <person name="Geller-Mcgrath D.E."/>
            <person name="Sieber C.M.K."/>
            <person name="Emerson J.B."/>
            <person name="Anantharaman K."/>
            <person name="Thomas B.C."/>
            <person name="Malmstrom R."/>
            <person name="Stieglmeier M."/>
            <person name="Klingl A."/>
            <person name="Woyke T."/>
            <person name="Ryan C.M."/>
            <person name="Banfield J.F."/>
        </authorList>
    </citation>
    <scope>NUCLEOTIDE SEQUENCE [LARGE SCALE GENOMIC DNA]</scope>
</reference>
<evidence type="ECO:0000313" key="2">
    <source>
        <dbReference type="Proteomes" id="UP000230556"/>
    </source>
</evidence>
<gene>
    <name evidence="1" type="ORF">COW38_02680</name>
</gene>
<dbReference type="Proteomes" id="UP000230556">
    <property type="component" value="Unassembled WGS sequence"/>
</dbReference>
<comment type="caution">
    <text evidence="1">The sequence shown here is derived from an EMBL/GenBank/DDBJ whole genome shotgun (WGS) entry which is preliminary data.</text>
</comment>
<evidence type="ECO:0000313" key="1">
    <source>
        <dbReference type="EMBL" id="PIW07483.1"/>
    </source>
</evidence>
<accession>A0A2M7FP05</accession>
<organism evidence="1 2">
    <name type="scientific">Candidatus Collierbacteria bacterium CG17_big_fil_post_rev_8_21_14_2_50_45_7</name>
    <dbReference type="NCBI Taxonomy" id="1974536"/>
    <lineage>
        <taxon>Bacteria</taxon>
        <taxon>Candidatus Collieribacteriota</taxon>
    </lineage>
</organism>
<name>A0A2M7FP05_9BACT</name>
<dbReference type="AlphaFoldDB" id="A0A2M7FP05"/>